<dbReference type="Gene3D" id="3.30.420.10">
    <property type="entry name" value="Ribonuclease H-like superfamily/Ribonuclease H"/>
    <property type="match status" value="1"/>
</dbReference>
<dbReference type="InterPro" id="IPR036397">
    <property type="entry name" value="RNaseH_sf"/>
</dbReference>
<keyword evidence="3" id="KW-1185">Reference proteome</keyword>
<dbReference type="InterPro" id="IPR012337">
    <property type="entry name" value="RNaseH-like_sf"/>
</dbReference>
<evidence type="ECO:0000259" key="1">
    <source>
        <dbReference type="PROSITE" id="PS50994"/>
    </source>
</evidence>
<comment type="caution">
    <text evidence="2">The sequence shown here is derived from an EMBL/GenBank/DDBJ whole genome shotgun (WGS) entry which is preliminary data.</text>
</comment>
<organism evidence="2 3">
    <name type="scientific">Desmophyllum pertusum</name>
    <dbReference type="NCBI Taxonomy" id="174260"/>
    <lineage>
        <taxon>Eukaryota</taxon>
        <taxon>Metazoa</taxon>
        <taxon>Cnidaria</taxon>
        <taxon>Anthozoa</taxon>
        <taxon>Hexacorallia</taxon>
        <taxon>Scleractinia</taxon>
        <taxon>Caryophylliina</taxon>
        <taxon>Caryophylliidae</taxon>
        <taxon>Desmophyllum</taxon>
    </lineage>
</organism>
<dbReference type="InterPro" id="IPR058913">
    <property type="entry name" value="Integrase_dom_put"/>
</dbReference>
<name>A0A9X0CC98_9CNID</name>
<feature type="domain" description="Integrase catalytic" evidence="1">
    <location>
        <begin position="138"/>
        <end position="321"/>
    </location>
</feature>
<dbReference type="OrthoDB" id="5962691at2759"/>
<dbReference type="GO" id="GO:0015074">
    <property type="term" value="P:DNA integration"/>
    <property type="evidence" value="ECO:0007669"/>
    <property type="project" value="InterPro"/>
</dbReference>
<protein>
    <recommendedName>
        <fullName evidence="1">Integrase catalytic domain-containing protein</fullName>
    </recommendedName>
</protein>
<dbReference type="EMBL" id="MU827835">
    <property type="protein sequence ID" value="KAJ7319480.1"/>
    <property type="molecule type" value="Genomic_DNA"/>
</dbReference>
<gene>
    <name evidence="2" type="ORF">OS493_036123</name>
</gene>
<dbReference type="PANTHER" id="PTHR46791">
    <property type="entry name" value="EXPRESSED PROTEIN"/>
    <property type="match status" value="1"/>
</dbReference>
<dbReference type="InterPro" id="IPR001584">
    <property type="entry name" value="Integrase_cat-core"/>
</dbReference>
<dbReference type="SUPFAM" id="SSF53098">
    <property type="entry name" value="Ribonuclease H-like"/>
    <property type="match status" value="1"/>
</dbReference>
<dbReference type="PROSITE" id="PS50994">
    <property type="entry name" value="INTEGRASE"/>
    <property type="match status" value="1"/>
</dbReference>
<evidence type="ECO:0000313" key="3">
    <source>
        <dbReference type="Proteomes" id="UP001163046"/>
    </source>
</evidence>
<dbReference type="Proteomes" id="UP001163046">
    <property type="component" value="Unassembled WGS sequence"/>
</dbReference>
<dbReference type="Pfam" id="PF24764">
    <property type="entry name" value="rva_4"/>
    <property type="match status" value="1"/>
</dbReference>
<dbReference type="GO" id="GO:0003676">
    <property type="term" value="F:nucleic acid binding"/>
    <property type="evidence" value="ECO:0007669"/>
    <property type="project" value="InterPro"/>
</dbReference>
<evidence type="ECO:0000313" key="2">
    <source>
        <dbReference type="EMBL" id="KAJ7319480.1"/>
    </source>
</evidence>
<proteinExistence type="predicted"/>
<dbReference type="AlphaFoldDB" id="A0A9X0CC98"/>
<reference evidence="2" key="1">
    <citation type="submission" date="2023-01" db="EMBL/GenBank/DDBJ databases">
        <title>Genome assembly of the deep-sea coral Lophelia pertusa.</title>
        <authorList>
            <person name="Herrera S."/>
            <person name="Cordes E."/>
        </authorList>
    </citation>
    <scope>NUCLEOTIDE SEQUENCE</scope>
    <source>
        <strain evidence="2">USNM1676648</strain>
        <tissue evidence="2">Polyp</tissue>
    </source>
</reference>
<dbReference type="PANTHER" id="PTHR46791:SF5">
    <property type="entry name" value="CLR5 DOMAIN-CONTAINING PROTEIN-RELATED"/>
    <property type="match status" value="1"/>
</dbReference>
<accession>A0A9X0CC98</accession>
<sequence length="417" mass="47935">MADLPSVVQAINDLVVRIERFNDPSKIGSIVLRLDYITRMLVNLDVADDIVNAMSSLHETVVAIEAGMFSQISDEELDDFVRSAQQSHPNIGIRMVKGLLQSKGHRVQKERIRQSLLRTDPIGVMQRWRDAVRRRRYNVHSPLALWHIDGNHKLIRWRIVVHGGIDGYSRIPVYLYASDNNKAATVFGLFLDAVNEYGLPSRVRSDKGGENVDVSLYMLTHPQRGPERGGMLTGKSTHNQRIKRLWRDVFAGCLTLFYDLFHGLERSGMLNPNYDIHLWCLHYTFLAVINRHLANWKNTWIHHPLRSERNSTPMQLWIRGLHCIWGSESTIDREVFQNDFSGYGIDWDGPVTAPSSEGVEVPQTRCPIDPDRMQYLSSFYPLHNASINDVIELFVRAVEHVHEMLNPSIPHNNMYNK</sequence>